<sequence length="90" mass="10314">MTFDFASNDVLLGIDDICQKLSISRSTFERLRRNKQSSANSNLRSDEFAGLSTFPEPTILLGRSPRWSATVLNEWLRKNSRKSSYLENMP</sequence>
<gene>
    <name evidence="1" type="ORF">H3L94_03715</name>
</gene>
<evidence type="ECO:0008006" key="3">
    <source>
        <dbReference type="Google" id="ProtNLM"/>
    </source>
</evidence>
<dbReference type="EMBL" id="CP059567">
    <property type="protein sequence ID" value="QMT41151.1"/>
    <property type="molecule type" value="Genomic_DNA"/>
</dbReference>
<evidence type="ECO:0000313" key="1">
    <source>
        <dbReference type="EMBL" id="QMT41151.1"/>
    </source>
</evidence>
<protein>
    <recommendedName>
        <fullName evidence="3">AlpA family phage regulatory protein</fullName>
    </recommendedName>
</protein>
<reference evidence="1 2" key="1">
    <citation type="submission" date="2020-07" db="EMBL/GenBank/DDBJ databases">
        <title>Genomic diversity of species in the Neisseriaceae family.</title>
        <authorList>
            <person name="Vincent A.T."/>
            <person name="Bernet E."/>
            <person name="Veyrier F.J."/>
        </authorList>
    </citation>
    <scope>NUCLEOTIDE SEQUENCE [LARGE SCALE GENOMIC DNA]</scope>
    <source>
        <strain evidence="1 2">DSM 22244</strain>
    </source>
</reference>
<accession>A0A7D7S8Z2</accession>
<proteinExistence type="predicted"/>
<dbReference type="Proteomes" id="UP000514752">
    <property type="component" value="Chromosome"/>
</dbReference>
<evidence type="ECO:0000313" key="2">
    <source>
        <dbReference type="Proteomes" id="UP000514752"/>
    </source>
</evidence>
<name>A0A7D7S8Z2_9NEIS</name>
<dbReference type="RefSeq" id="WP_182122709.1">
    <property type="nucleotide sequence ID" value="NZ_CP059567.1"/>
</dbReference>
<dbReference type="AlphaFoldDB" id="A0A7D7S8Z2"/>
<organism evidence="1 2">
    <name type="scientific">Neisseria shayeganii</name>
    <dbReference type="NCBI Taxonomy" id="607712"/>
    <lineage>
        <taxon>Bacteria</taxon>
        <taxon>Pseudomonadati</taxon>
        <taxon>Pseudomonadota</taxon>
        <taxon>Betaproteobacteria</taxon>
        <taxon>Neisseriales</taxon>
        <taxon>Neisseriaceae</taxon>
        <taxon>Neisseria</taxon>
    </lineage>
</organism>
<dbReference type="KEGG" id="nsg:H3L94_03715"/>